<accession>A0A7R9FJK0</accession>
<evidence type="ECO:0000313" key="1">
    <source>
        <dbReference type="EMBL" id="CAD7454401.1"/>
    </source>
</evidence>
<dbReference type="EMBL" id="OE000591">
    <property type="protein sequence ID" value="CAD7454401.1"/>
    <property type="molecule type" value="Genomic_DNA"/>
</dbReference>
<proteinExistence type="predicted"/>
<name>A0A7R9FJK0_9NEOP</name>
<reference evidence="1" key="1">
    <citation type="submission" date="2020-11" db="EMBL/GenBank/DDBJ databases">
        <authorList>
            <person name="Tran Van P."/>
        </authorList>
    </citation>
    <scope>NUCLEOTIDE SEQUENCE</scope>
</reference>
<gene>
    <name evidence="1" type="ORF">TTEB3V08_LOCUS2506</name>
</gene>
<dbReference type="AlphaFoldDB" id="A0A7R9FJK0"/>
<protein>
    <submittedName>
        <fullName evidence="1">Uncharacterized protein</fullName>
    </submittedName>
</protein>
<sequence>MKSDLMLRCGTPFISLGHRSCLLRLGPLPVVETSNEPLVKSDIHSVNWKHCLHKDPVSKRLGTVINEFD</sequence>
<organism evidence="1">
    <name type="scientific">Timema tahoe</name>
    <dbReference type="NCBI Taxonomy" id="61484"/>
    <lineage>
        <taxon>Eukaryota</taxon>
        <taxon>Metazoa</taxon>
        <taxon>Ecdysozoa</taxon>
        <taxon>Arthropoda</taxon>
        <taxon>Hexapoda</taxon>
        <taxon>Insecta</taxon>
        <taxon>Pterygota</taxon>
        <taxon>Neoptera</taxon>
        <taxon>Polyneoptera</taxon>
        <taxon>Phasmatodea</taxon>
        <taxon>Timematodea</taxon>
        <taxon>Timematoidea</taxon>
        <taxon>Timematidae</taxon>
        <taxon>Timema</taxon>
    </lineage>
</organism>